<protein>
    <recommendedName>
        <fullName evidence="1">Sulfatase-modifying factor enzyme-like domain-containing protein</fullName>
    </recommendedName>
</protein>
<sequence length="226" mass="25681">MVGIAWYEALACTRWLTEAWRKAGLLPEGWEVRLPSEAEWEKAARGDIEIPAQPQVVSIGNIKANTRLSMKKNETSRRLYPWSNDPDPNCANYNETGIGATSAVGCFPAGASSYGCEEMAGNVWEWTRSLYGGYPYDPKDGRENLDASTDELRVVRGGSFYDSHWGVRCSARDRDYPDYRYYFVCFRVMLSPFISGLCVSEGFLSLWHEFLYRHHDRTGVFVVKSV</sequence>
<dbReference type="GO" id="GO:0120147">
    <property type="term" value="F:formylglycine-generating oxidase activity"/>
    <property type="evidence" value="ECO:0007669"/>
    <property type="project" value="TreeGrafter"/>
</dbReference>
<organism evidence="2 3">
    <name type="scientific">Candidatus Brocadia fulgida</name>
    <dbReference type="NCBI Taxonomy" id="380242"/>
    <lineage>
        <taxon>Bacteria</taxon>
        <taxon>Pseudomonadati</taxon>
        <taxon>Planctomycetota</taxon>
        <taxon>Candidatus Brocadiia</taxon>
        <taxon>Candidatus Brocadiales</taxon>
        <taxon>Candidatus Brocadiaceae</taxon>
        <taxon>Candidatus Brocadia</taxon>
    </lineage>
</organism>
<reference evidence="2 3" key="1">
    <citation type="journal article" date="2013" name="BMC Microbiol.">
        <title>Identification of the type II cytochrome c maturation pathway in anammox bacteria by comparative genomics.</title>
        <authorList>
            <person name="Ferousi C."/>
            <person name="Speth D.R."/>
            <person name="Reimann J."/>
            <person name="Op den Camp H.J."/>
            <person name="Allen J.W."/>
            <person name="Keltjens J.T."/>
            <person name="Jetten M.S."/>
        </authorList>
    </citation>
    <scope>NUCLEOTIDE SEQUENCE [LARGE SCALE GENOMIC DNA]</scope>
    <source>
        <strain evidence="2">RU1</strain>
    </source>
</reference>
<dbReference type="AlphaFoldDB" id="A0A0M2UYN0"/>
<evidence type="ECO:0000259" key="1">
    <source>
        <dbReference type="Pfam" id="PF03781"/>
    </source>
</evidence>
<dbReference type="PANTHER" id="PTHR23150">
    <property type="entry name" value="SULFATASE MODIFYING FACTOR 1, 2"/>
    <property type="match status" value="1"/>
</dbReference>
<dbReference type="PANTHER" id="PTHR23150:SF19">
    <property type="entry name" value="FORMYLGLYCINE-GENERATING ENZYME"/>
    <property type="match status" value="1"/>
</dbReference>
<evidence type="ECO:0000313" key="3">
    <source>
        <dbReference type="Proteomes" id="UP000034954"/>
    </source>
</evidence>
<dbReference type="InterPro" id="IPR042095">
    <property type="entry name" value="SUMF_sf"/>
</dbReference>
<comment type="caution">
    <text evidence="2">The sequence shown here is derived from an EMBL/GenBank/DDBJ whole genome shotgun (WGS) entry which is preliminary data.</text>
</comment>
<evidence type="ECO:0000313" key="2">
    <source>
        <dbReference type="EMBL" id="KKO20695.1"/>
    </source>
</evidence>
<dbReference type="EMBL" id="LAQJ01000081">
    <property type="protein sequence ID" value="KKO20695.1"/>
    <property type="molecule type" value="Genomic_DNA"/>
</dbReference>
<accession>A0A0M2UYN0</accession>
<dbReference type="SUPFAM" id="SSF56436">
    <property type="entry name" value="C-type lectin-like"/>
    <property type="match status" value="1"/>
</dbReference>
<dbReference type="Pfam" id="PF03781">
    <property type="entry name" value="FGE-sulfatase"/>
    <property type="match status" value="1"/>
</dbReference>
<name>A0A0M2UYN0_9BACT</name>
<proteinExistence type="predicted"/>
<keyword evidence="3" id="KW-1185">Reference proteome</keyword>
<gene>
    <name evidence="2" type="ORF">BROFUL_00583</name>
</gene>
<dbReference type="InterPro" id="IPR051043">
    <property type="entry name" value="Sulfatase_Mod_Factor_Kinase"/>
</dbReference>
<dbReference type="Proteomes" id="UP000034954">
    <property type="component" value="Unassembled WGS sequence"/>
</dbReference>
<dbReference type="Gene3D" id="3.90.1580.10">
    <property type="entry name" value="paralog of FGE (formylglycine-generating enzyme)"/>
    <property type="match status" value="1"/>
</dbReference>
<feature type="domain" description="Sulfatase-modifying factor enzyme-like" evidence="1">
    <location>
        <begin position="1"/>
        <end position="188"/>
    </location>
</feature>
<dbReference type="InterPro" id="IPR016187">
    <property type="entry name" value="CTDL_fold"/>
</dbReference>
<dbReference type="InterPro" id="IPR005532">
    <property type="entry name" value="SUMF_dom"/>
</dbReference>